<dbReference type="AlphaFoldDB" id="A0A9X8QST6"/>
<evidence type="ECO:0000313" key="1">
    <source>
        <dbReference type="EMBL" id="SHL84270.1"/>
    </source>
</evidence>
<sequence>MCLRLIAAALVGVWFLVRGRVARTQRESEFQK</sequence>
<protein>
    <submittedName>
        <fullName evidence="1">Uncharacterized protein</fullName>
    </submittedName>
</protein>
<organism evidence="1 2">
    <name type="scientific">Streptomyces yunnanensis</name>
    <dbReference type="NCBI Taxonomy" id="156453"/>
    <lineage>
        <taxon>Bacteria</taxon>
        <taxon>Bacillati</taxon>
        <taxon>Actinomycetota</taxon>
        <taxon>Actinomycetes</taxon>
        <taxon>Kitasatosporales</taxon>
        <taxon>Streptomycetaceae</taxon>
        <taxon>Streptomyces</taxon>
    </lineage>
</organism>
<proteinExistence type="predicted"/>
<accession>A0A9X8QST6</accession>
<comment type="caution">
    <text evidence="1">The sequence shown here is derived from an EMBL/GenBank/DDBJ whole genome shotgun (WGS) entry which is preliminary data.</text>
</comment>
<name>A0A9X8QST6_9ACTN</name>
<dbReference type="EMBL" id="FRBK01000006">
    <property type="protein sequence ID" value="SHL84270.1"/>
    <property type="molecule type" value="Genomic_DNA"/>
</dbReference>
<gene>
    <name evidence="1" type="ORF">SAMN05216268_106388</name>
</gene>
<reference evidence="2" key="1">
    <citation type="submission" date="2016-11" db="EMBL/GenBank/DDBJ databases">
        <authorList>
            <person name="Jaros S."/>
            <person name="Januszkiewicz K."/>
            <person name="Wedrychowicz H."/>
        </authorList>
    </citation>
    <scope>NUCLEOTIDE SEQUENCE [LARGE SCALE GENOMIC DNA]</scope>
    <source>
        <strain evidence="2">CGMCC 4.3555</strain>
    </source>
</reference>
<dbReference type="Proteomes" id="UP000184388">
    <property type="component" value="Unassembled WGS sequence"/>
</dbReference>
<evidence type="ECO:0000313" key="2">
    <source>
        <dbReference type="Proteomes" id="UP000184388"/>
    </source>
</evidence>